<dbReference type="KEGG" id="ssai:N0B31_15350"/>
<sequence>METRHAVLALVLVVTTVMAVRGAVAVGNGEFGTVARQGAVGAIVLAFGVALYRRWDTLG</sequence>
<feature type="domain" description="DUF8073" evidence="2">
    <location>
        <begin position="1"/>
        <end position="59"/>
    </location>
</feature>
<evidence type="ECO:0000256" key="1">
    <source>
        <dbReference type="SAM" id="Phobius"/>
    </source>
</evidence>
<accession>A0A9E7R0N3</accession>
<dbReference type="Pfam" id="PF26274">
    <property type="entry name" value="DUF8073"/>
    <property type="match status" value="1"/>
</dbReference>
<keyword evidence="1" id="KW-0812">Transmembrane</keyword>
<protein>
    <recommendedName>
        <fullName evidence="2">DUF8073 domain-containing protein</fullName>
    </recommendedName>
</protein>
<reference evidence="3" key="1">
    <citation type="submission" date="2022-09" db="EMBL/GenBank/DDBJ databases">
        <title>Diverse halophilic archaea isolated from saline environments.</title>
        <authorList>
            <person name="Cui H.-L."/>
        </authorList>
    </citation>
    <scope>NUCLEOTIDE SEQUENCE</scope>
    <source>
        <strain evidence="3">ZS-35-S2</strain>
    </source>
</reference>
<keyword evidence="1" id="KW-0472">Membrane</keyword>
<dbReference type="InterPro" id="IPR058386">
    <property type="entry name" value="DUF8073"/>
</dbReference>
<evidence type="ECO:0000313" key="4">
    <source>
        <dbReference type="Proteomes" id="UP001057580"/>
    </source>
</evidence>
<feature type="transmembrane region" description="Helical" evidence="1">
    <location>
        <begin position="35"/>
        <end position="52"/>
    </location>
</feature>
<keyword evidence="4" id="KW-1185">Reference proteome</keyword>
<evidence type="ECO:0000313" key="3">
    <source>
        <dbReference type="EMBL" id="UWM53510.1"/>
    </source>
</evidence>
<dbReference type="Proteomes" id="UP001057580">
    <property type="component" value="Chromosome"/>
</dbReference>
<dbReference type="EMBL" id="CP104003">
    <property type="protein sequence ID" value="UWM53510.1"/>
    <property type="molecule type" value="Genomic_DNA"/>
</dbReference>
<organism evidence="3 4">
    <name type="scientific">Salinirubellus salinus</name>
    <dbReference type="NCBI Taxonomy" id="1364945"/>
    <lineage>
        <taxon>Archaea</taxon>
        <taxon>Methanobacteriati</taxon>
        <taxon>Methanobacteriota</taxon>
        <taxon>Stenosarchaea group</taxon>
        <taxon>Halobacteria</taxon>
        <taxon>Halobacteriales</taxon>
        <taxon>Natronomonadaceae</taxon>
        <taxon>Salinirubellus</taxon>
    </lineage>
</organism>
<name>A0A9E7R0N3_9EURY</name>
<evidence type="ECO:0000259" key="2">
    <source>
        <dbReference type="Pfam" id="PF26274"/>
    </source>
</evidence>
<gene>
    <name evidence="3" type="ORF">N0B31_15350</name>
</gene>
<dbReference type="AlphaFoldDB" id="A0A9E7R0N3"/>
<keyword evidence="1" id="KW-1133">Transmembrane helix</keyword>
<proteinExistence type="predicted"/>
<dbReference type="GeneID" id="74943826"/>
<dbReference type="RefSeq" id="WP_260592504.1">
    <property type="nucleotide sequence ID" value="NZ_CP104003.1"/>
</dbReference>